<feature type="region of interest" description="Disordered" evidence="1">
    <location>
        <begin position="1"/>
        <end position="72"/>
    </location>
</feature>
<dbReference type="AlphaFoldDB" id="A0AAW1MXX1"/>
<evidence type="ECO:0000313" key="2">
    <source>
        <dbReference type="EMBL" id="KAK9749542.1"/>
    </source>
</evidence>
<proteinExistence type="predicted"/>
<evidence type="ECO:0000313" key="3">
    <source>
        <dbReference type="Proteomes" id="UP001443914"/>
    </source>
</evidence>
<sequence length="109" mass="11465">MGRPRKTPTPQVNEAPPSASKDHHRVTAQPTRIGRGGRVLRSTRGGARGGRRGCFRGEGRSGRGRGQAPQGVGVLFDEHGNGFTNVVGSTTGPRSITDAHEVIVTEPST</sequence>
<keyword evidence="3" id="KW-1185">Reference proteome</keyword>
<protein>
    <submittedName>
        <fullName evidence="2">Uncharacterized protein</fullName>
    </submittedName>
</protein>
<dbReference type="Proteomes" id="UP001443914">
    <property type="component" value="Unassembled WGS sequence"/>
</dbReference>
<gene>
    <name evidence="2" type="ORF">RND81_02G133200</name>
</gene>
<accession>A0AAW1MXX1</accession>
<dbReference type="EMBL" id="JBDFQZ010000002">
    <property type="protein sequence ID" value="KAK9749542.1"/>
    <property type="molecule type" value="Genomic_DNA"/>
</dbReference>
<organism evidence="2 3">
    <name type="scientific">Saponaria officinalis</name>
    <name type="common">Common soapwort</name>
    <name type="synonym">Lychnis saponaria</name>
    <dbReference type="NCBI Taxonomy" id="3572"/>
    <lineage>
        <taxon>Eukaryota</taxon>
        <taxon>Viridiplantae</taxon>
        <taxon>Streptophyta</taxon>
        <taxon>Embryophyta</taxon>
        <taxon>Tracheophyta</taxon>
        <taxon>Spermatophyta</taxon>
        <taxon>Magnoliopsida</taxon>
        <taxon>eudicotyledons</taxon>
        <taxon>Gunneridae</taxon>
        <taxon>Pentapetalae</taxon>
        <taxon>Caryophyllales</taxon>
        <taxon>Caryophyllaceae</taxon>
        <taxon>Caryophylleae</taxon>
        <taxon>Saponaria</taxon>
    </lineage>
</organism>
<comment type="caution">
    <text evidence="2">The sequence shown here is derived from an EMBL/GenBank/DDBJ whole genome shotgun (WGS) entry which is preliminary data.</text>
</comment>
<evidence type="ECO:0000256" key="1">
    <source>
        <dbReference type="SAM" id="MobiDB-lite"/>
    </source>
</evidence>
<name>A0AAW1MXX1_SAPOF</name>
<reference evidence="2" key="1">
    <citation type="submission" date="2024-03" db="EMBL/GenBank/DDBJ databases">
        <title>WGS assembly of Saponaria officinalis var. Norfolk2.</title>
        <authorList>
            <person name="Jenkins J."/>
            <person name="Shu S."/>
            <person name="Grimwood J."/>
            <person name="Barry K."/>
            <person name="Goodstein D."/>
            <person name="Schmutz J."/>
            <person name="Leebens-Mack J."/>
            <person name="Osbourn A."/>
        </authorList>
    </citation>
    <scope>NUCLEOTIDE SEQUENCE [LARGE SCALE GENOMIC DNA]</scope>
    <source>
        <strain evidence="2">JIC</strain>
    </source>
</reference>